<dbReference type="InterPro" id="IPR017441">
    <property type="entry name" value="Protein_kinase_ATP_BS"/>
</dbReference>
<keyword evidence="2" id="KW-0723">Serine/threonine-protein kinase</keyword>
<feature type="domain" description="Protein kinase" evidence="10">
    <location>
        <begin position="21"/>
        <end position="314"/>
    </location>
</feature>
<evidence type="ECO:0000256" key="8">
    <source>
        <dbReference type="ARBA" id="ARBA00048679"/>
    </source>
</evidence>
<evidence type="ECO:0000259" key="10">
    <source>
        <dbReference type="PROSITE" id="PS50011"/>
    </source>
</evidence>
<name>A0DKE9_PARTE</name>
<dbReference type="InterPro" id="IPR011009">
    <property type="entry name" value="Kinase-like_dom_sf"/>
</dbReference>
<dbReference type="InterPro" id="IPR000719">
    <property type="entry name" value="Prot_kinase_dom"/>
</dbReference>
<evidence type="ECO:0000256" key="9">
    <source>
        <dbReference type="PROSITE-ProRule" id="PRU10141"/>
    </source>
</evidence>
<evidence type="ECO:0000256" key="4">
    <source>
        <dbReference type="ARBA" id="ARBA00022741"/>
    </source>
</evidence>
<evidence type="ECO:0000256" key="1">
    <source>
        <dbReference type="ARBA" id="ARBA00012513"/>
    </source>
</evidence>
<dbReference type="PROSITE" id="PS00107">
    <property type="entry name" value="PROTEIN_KINASE_ATP"/>
    <property type="match status" value="1"/>
</dbReference>
<dbReference type="RefSeq" id="XP_001450913.1">
    <property type="nucleotide sequence ID" value="XM_001450876.1"/>
</dbReference>
<evidence type="ECO:0000256" key="7">
    <source>
        <dbReference type="ARBA" id="ARBA00047899"/>
    </source>
</evidence>
<evidence type="ECO:0000256" key="6">
    <source>
        <dbReference type="ARBA" id="ARBA00022840"/>
    </source>
</evidence>
<dbReference type="GO" id="GO:0035556">
    <property type="term" value="P:intracellular signal transduction"/>
    <property type="evidence" value="ECO:0000318"/>
    <property type="project" value="GO_Central"/>
</dbReference>
<dbReference type="OMA" id="CKILFQE"/>
<dbReference type="InterPro" id="IPR050236">
    <property type="entry name" value="Ser_Thr_kinase_AGC"/>
</dbReference>
<dbReference type="Gene3D" id="3.30.200.20">
    <property type="entry name" value="Phosphorylase Kinase, domain 1"/>
    <property type="match status" value="1"/>
</dbReference>
<dbReference type="FunFam" id="3.30.200.20:FF:000042">
    <property type="entry name" value="Aurora kinase A"/>
    <property type="match status" value="1"/>
</dbReference>
<dbReference type="GeneID" id="5036698"/>
<feature type="binding site" evidence="9">
    <location>
        <position position="51"/>
    </location>
    <ligand>
        <name>ATP</name>
        <dbReference type="ChEBI" id="CHEBI:30616"/>
    </ligand>
</feature>
<dbReference type="EMBL" id="CT868474">
    <property type="protein sequence ID" value="CAK83516.1"/>
    <property type="molecule type" value="Genomic_DNA"/>
</dbReference>
<dbReference type="PANTHER" id="PTHR24356:SF163">
    <property type="entry name" value="3-PHOSPHOINOSITIDE-DEPENDENT PROTEIN KINASE 1-RELATED"/>
    <property type="match status" value="1"/>
</dbReference>
<organism evidence="11 12">
    <name type="scientific">Paramecium tetraurelia</name>
    <dbReference type="NCBI Taxonomy" id="5888"/>
    <lineage>
        <taxon>Eukaryota</taxon>
        <taxon>Sar</taxon>
        <taxon>Alveolata</taxon>
        <taxon>Ciliophora</taxon>
        <taxon>Intramacronucleata</taxon>
        <taxon>Oligohymenophorea</taxon>
        <taxon>Peniculida</taxon>
        <taxon>Parameciidae</taxon>
        <taxon>Paramecium</taxon>
    </lineage>
</organism>
<dbReference type="KEGG" id="ptm:GSPATT00017845001"/>
<accession>A0DKE9</accession>
<dbReference type="GO" id="GO:0004674">
    <property type="term" value="F:protein serine/threonine kinase activity"/>
    <property type="evidence" value="ECO:0000318"/>
    <property type="project" value="GO_Central"/>
</dbReference>
<dbReference type="PANTHER" id="PTHR24356">
    <property type="entry name" value="SERINE/THREONINE-PROTEIN KINASE"/>
    <property type="match status" value="1"/>
</dbReference>
<dbReference type="InParanoid" id="A0DKE9"/>
<dbReference type="Proteomes" id="UP000000600">
    <property type="component" value="Unassembled WGS sequence"/>
</dbReference>
<protein>
    <recommendedName>
        <fullName evidence="1">non-specific serine/threonine protein kinase</fullName>
        <ecNumber evidence="1">2.7.11.1</ecNumber>
    </recommendedName>
</protein>
<dbReference type="Gene3D" id="1.10.510.10">
    <property type="entry name" value="Transferase(Phosphotransferase) domain 1"/>
    <property type="match status" value="1"/>
</dbReference>
<keyword evidence="3" id="KW-0808">Transferase</keyword>
<evidence type="ECO:0000313" key="12">
    <source>
        <dbReference type="Proteomes" id="UP000000600"/>
    </source>
</evidence>
<keyword evidence="6 9" id="KW-0067">ATP-binding</keyword>
<dbReference type="SUPFAM" id="SSF56112">
    <property type="entry name" value="Protein kinase-like (PK-like)"/>
    <property type="match status" value="1"/>
</dbReference>
<reference evidence="11 12" key="1">
    <citation type="journal article" date="2006" name="Nature">
        <title>Global trends of whole-genome duplications revealed by the ciliate Paramecium tetraurelia.</title>
        <authorList>
            <consortium name="Genoscope"/>
            <person name="Aury J.-M."/>
            <person name="Jaillon O."/>
            <person name="Duret L."/>
            <person name="Noel B."/>
            <person name="Jubin C."/>
            <person name="Porcel B.M."/>
            <person name="Segurens B."/>
            <person name="Daubin V."/>
            <person name="Anthouard V."/>
            <person name="Aiach N."/>
            <person name="Arnaiz O."/>
            <person name="Billaut A."/>
            <person name="Beisson J."/>
            <person name="Blanc I."/>
            <person name="Bouhouche K."/>
            <person name="Camara F."/>
            <person name="Duharcourt S."/>
            <person name="Guigo R."/>
            <person name="Gogendeau D."/>
            <person name="Katinka M."/>
            <person name="Keller A.-M."/>
            <person name="Kissmehl R."/>
            <person name="Klotz C."/>
            <person name="Koll F."/>
            <person name="Le Moue A."/>
            <person name="Lepere C."/>
            <person name="Malinsky S."/>
            <person name="Nowacki M."/>
            <person name="Nowak J.K."/>
            <person name="Plattner H."/>
            <person name="Poulain J."/>
            <person name="Ruiz F."/>
            <person name="Serrano V."/>
            <person name="Zagulski M."/>
            <person name="Dessen P."/>
            <person name="Betermier M."/>
            <person name="Weissenbach J."/>
            <person name="Scarpelli C."/>
            <person name="Schachter V."/>
            <person name="Sperling L."/>
            <person name="Meyer E."/>
            <person name="Cohen J."/>
            <person name="Wincker P."/>
        </authorList>
    </citation>
    <scope>NUCLEOTIDE SEQUENCE [LARGE SCALE GENOMIC DNA]</scope>
    <source>
        <strain evidence="11 12">Stock d4-2</strain>
    </source>
</reference>
<dbReference type="STRING" id="5888.A0DKE9"/>
<comment type="catalytic activity">
    <reaction evidence="7">
        <text>L-threonyl-[protein] + ATP = O-phospho-L-threonyl-[protein] + ADP + H(+)</text>
        <dbReference type="Rhea" id="RHEA:46608"/>
        <dbReference type="Rhea" id="RHEA-COMP:11060"/>
        <dbReference type="Rhea" id="RHEA-COMP:11605"/>
        <dbReference type="ChEBI" id="CHEBI:15378"/>
        <dbReference type="ChEBI" id="CHEBI:30013"/>
        <dbReference type="ChEBI" id="CHEBI:30616"/>
        <dbReference type="ChEBI" id="CHEBI:61977"/>
        <dbReference type="ChEBI" id="CHEBI:456216"/>
        <dbReference type="EC" id="2.7.11.1"/>
    </reaction>
</comment>
<dbReference type="AlphaFoldDB" id="A0DKE9"/>
<comment type="catalytic activity">
    <reaction evidence="8">
        <text>L-seryl-[protein] + ATP = O-phospho-L-seryl-[protein] + ADP + H(+)</text>
        <dbReference type="Rhea" id="RHEA:17989"/>
        <dbReference type="Rhea" id="RHEA-COMP:9863"/>
        <dbReference type="Rhea" id="RHEA-COMP:11604"/>
        <dbReference type="ChEBI" id="CHEBI:15378"/>
        <dbReference type="ChEBI" id="CHEBI:29999"/>
        <dbReference type="ChEBI" id="CHEBI:30616"/>
        <dbReference type="ChEBI" id="CHEBI:83421"/>
        <dbReference type="ChEBI" id="CHEBI:456216"/>
        <dbReference type="EC" id="2.7.11.1"/>
    </reaction>
</comment>
<keyword evidence="12" id="KW-1185">Reference proteome</keyword>
<dbReference type="SMART" id="SM00220">
    <property type="entry name" value="S_TKc"/>
    <property type="match status" value="1"/>
</dbReference>
<sequence>MNGVSLQNHLNREKKMTIKSFYIVGMIGQGAYSEVFEAVHLKSNKKVAIKKVFKESITQQNKQAEIYIERHMMKQYSLKHPSMVDFIGSFQDKQFLYFVCEHCPFGDLGNIIWDIYQEYKRDKSQDVENLIKIYIYQIATAIIYLHKEGIAHLDIKPKNIIIDKSYNLRLTDFATCYFFEEHRQPPELIEQIKKFQQNYIKSVKRIENEISEYRSTFVGTPEYISPEMLSHSLASKEADLWALGCIIYEFYHGKQPFSNKSENEVFNSILSLNYQLDDSLPEDVSDLIRSLLTLDPENRLGYEDSEQILDHKYFDNIRNFVLWQDEIEIPSQCKILFQEIIPNQSKSSLIYQTTSTNVEMKQQLIRRRQDRLKTIMEELEETATPIPNIFKRTQMIPYNTNAPIIFEKQITYSSKSLDNEQQFTSSLKQFDKSVGFIQLNTNRWFCIPQIAILFGYLKPPCLLIDFIKGEKKYLPIDDTMKISQDGIYYILESSQFFYKFKDAEAKPINWIQVVQKIKNEYLGK</sequence>
<dbReference type="eggNOG" id="KOG0592">
    <property type="taxonomic scope" value="Eukaryota"/>
</dbReference>
<dbReference type="OrthoDB" id="295381at2759"/>
<dbReference type="InterPro" id="IPR008271">
    <property type="entry name" value="Ser/Thr_kinase_AS"/>
</dbReference>
<evidence type="ECO:0000256" key="2">
    <source>
        <dbReference type="ARBA" id="ARBA00022527"/>
    </source>
</evidence>
<keyword evidence="5" id="KW-0418">Kinase</keyword>
<gene>
    <name evidence="11" type="ORF">GSPATT00017845001</name>
</gene>
<dbReference type="Pfam" id="PF00069">
    <property type="entry name" value="Pkinase"/>
    <property type="match status" value="1"/>
</dbReference>
<evidence type="ECO:0000256" key="5">
    <source>
        <dbReference type="ARBA" id="ARBA00022777"/>
    </source>
</evidence>
<dbReference type="GO" id="GO:0005524">
    <property type="term" value="F:ATP binding"/>
    <property type="evidence" value="ECO:0007669"/>
    <property type="project" value="UniProtKB-UniRule"/>
</dbReference>
<dbReference type="PROSITE" id="PS00108">
    <property type="entry name" value="PROTEIN_KINASE_ST"/>
    <property type="match status" value="1"/>
</dbReference>
<proteinExistence type="predicted"/>
<evidence type="ECO:0000256" key="3">
    <source>
        <dbReference type="ARBA" id="ARBA00022679"/>
    </source>
</evidence>
<dbReference type="HOGENOM" id="CLU_520209_0_0_1"/>
<dbReference type="PROSITE" id="PS50011">
    <property type="entry name" value="PROTEIN_KINASE_DOM"/>
    <property type="match status" value="1"/>
</dbReference>
<dbReference type="FunFam" id="1.10.510.10:FF:002237">
    <property type="match status" value="1"/>
</dbReference>
<evidence type="ECO:0000313" key="11">
    <source>
        <dbReference type="EMBL" id="CAK83516.1"/>
    </source>
</evidence>
<keyword evidence="4 9" id="KW-0547">Nucleotide-binding</keyword>
<dbReference type="EC" id="2.7.11.1" evidence="1"/>